<evidence type="ECO:0000313" key="10">
    <source>
        <dbReference type="EMBL" id="OWP05205.1"/>
    </source>
</evidence>
<dbReference type="Gene3D" id="3.20.20.140">
    <property type="entry name" value="Metal-dependent hydrolases"/>
    <property type="match status" value="1"/>
</dbReference>
<protein>
    <recommendedName>
        <fullName evidence="7">6-methylsalicylate decarboxylase</fullName>
        <ecNumber evidence="7">4.1.1.52</ecNumber>
    </recommendedName>
</protein>
<evidence type="ECO:0000256" key="2">
    <source>
        <dbReference type="ARBA" id="ARBA00022723"/>
    </source>
</evidence>
<comment type="similarity">
    <text evidence="1">Belongs to the metallo-dependent hydrolases superfamily. ACMSD family.</text>
</comment>
<evidence type="ECO:0000259" key="9">
    <source>
        <dbReference type="Pfam" id="PF04909"/>
    </source>
</evidence>
<keyword evidence="2" id="KW-0479">Metal-binding</keyword>
<evidence type="ECO:0000256" key="8">
    <source>
        <dbReference type="RuleBase" id="RU366045"/>
    </source>
</evidence>
<dbReference type="InterPro" id="IPR032465">
    <property type="entry name" value="ACMSD"/>
</dbReference>
<gene>
    <name evidence="10" type="ORF">B2J93_3336</name>
</gene>
<name>A0A218ZD40_9HELO</name>
<dbReference type="EMBL" id="MZNU01000077">
    <property type="protein sequence ID" value="OWP05205.1"/>
    <property type="molecule type" value="Genomic_DNA"/>
</dbReference>
<accession>A0A218ZD40</accession>
<dbReference type="AlphaFoldDB" id="A0A218ZD40"/>
<dbReference type="EC" id="4.1.1.52" evidence="7"/>
<dbReference type="GO" id="GO:0019748">
    <property type="term" value="P:secondary metabolic process"/>
    <property type="evidence" value="ECO:0007669"/>
    <property type="project" value="TreeGrafter"/>
</dbReference>
<evidence type="ECO:0000256" key="3">
    <source>
        <dbReference type="ARBA" id="ARBA00022793"/>
    </source>
</evidence>
<dbReference type="PANTHER" id="PTHR21240">
    <property type="entry name" value="2-AMINO-3-CARBOXYLMUCONATE-6-SEMIALDEHYDE DECARBOXYLASE"/>
    <property type="match status" value="1"/>
</dbReference>
<dbReference type="GO" id="GO:0047596">
    <property type="term" value="F:6-methylsalicylate decarboxylase activity"/>
    <property type="evidence" value="ECO:0007669"/>
    <property type="project" value="UniProtKB-EC"/>
</dbReference>
<evidence type="ECO:0000256" key="4">
    <source>
        <dbReference type="ARBA" id="ARBA00022833"/>
    </source>
</evidence>
<evidence type="ECO:0000256" key="5">
    <source>
        <dbReference type="ARBA" id="ARBA00023239"/>
    </source>
</evidence>
<dbReference type="Proteomes" id="UP000242519">
    <property type="component" value="Unassembled WGS sequence"/>
</dbReference>
<dbReference type="OrthoDB" id="2832284at2759"/>
<dbReference type="STRING" id="503106.A0A218ZD40"/>
<keyword evidence="5 8" id="KW-0456">Lyase</keyword>
<comment type="catalytic activity">
    <reaction evidence="6">
        <text>6-methylsalicylate + H(+) = 3-methylphenol + CO2</text>
        <dbReference type="Rhea" id="RHEA:23112"/>
        <dbReference type="ChEBI" id="CHEBI:15378"/>
        <dbReference type="ChEBI" id="CHEBI:16526"/>
        <dbReference type="ChEBI" id="CHEBI:17231"/>
        <dbReference type="ChEBI" id="CHEBI:36658"/>
        <dbReference type="EC" id="4.1.1.52"/>
    </reaction>
    <physiologicalReaction direction="left-to-right" evidence="6">
        <dbReference type="Rhea" id="RHEA:23113"/>
    </physiologicalReaction>
</comment>
<evidence type="ECO:0000256" key="6">
    <source>
        <dbReference type="ARBA" id="ARBA00036832"/>
    </source>
</evidence>
<sequence length="360" mass="38332">MALLTSARPLAERSTGRIDTHIHAIPLSFSNILTAAGQTDMPGWSLAATREFMAAANISIAILSISTPGVSILGTGQEARDLARSLNTELGSYVTLPHLTRPISGSRNSTASPDSNSTSTASLGFFGTLPDWQDVDGVLAELDFLFTEQKLCSGVAIYTSYGSKLLGDPVYAPIWAKLQQYKALIFIHPSGLDVTPELIGPGLPQFVIDFLWATTRTATDLVMTGTLSAAPDVDVILAHAGGALPYTASRALASLLAPPIASIVPITAQEAVAQFARFHYDLALSTSSAQLDGLLDFSDEIHVGFGSDYPYAPSDVVELISSYLTRFQVSNARGEQLGEPVLRQSSLELLNKHAIGRVWT</sequence>
<dbReference type="GO" id="GO:0016787">
    <property type="term" value="F:hydrolase activity"/>
    <property type="evidence" value="ECO:0007669"/>
    <property type="project" value="InterPro"/>
</dbReference>
<dbReference type="InParanoid" id="A0A218ZD40"/>
<feature type="domain" description="Amidohydrolase-related" evidence="9">
    <location>
        <begin position="128"/>
        <end position="314"/>
    </location>
</feature>
<dbReference type="InterPro" id="IPR006680">
    <property type="entry name" value="Amidohydro-rel"/>
</dbReference>
<proteinExistence type="inferred from homology"/>
<comment type="caution">
    <text evidence="10">The sequence shown here is derived from an EMBL/GenBank/DDBJ whole genome shotgun (WGS) entry which is preliminary data.</text>
</comment>
<reference evidence="10 11" key="1">
    <citation type="submission" date="2017-04" db="EMBL/GenBank/DDBJ databases">
        <title>Draft genome sequence of Marssonina coronaria NL1: causal agent of apple blotch.</title>
        <authorList>
            <person name="Cheng Q."/>
        </authorList>
    </citation>
    <scope>NUCLEOTIDE SEQUENCE [LARGE SCALE GENOMIC DNA]</scope>
    <source>
        <strain evidence="10 11">NL1</strain>
    </source>
</reference>
<organism evidence="10 11">
    <name type="scientific">Diplocarpon coronariae</name>
    <dbReference type="NCBI Taxonomy" id="2795749"/>
    <lineage>
        <taxon>Eukaryota</taxon>
        <taxon>Fungi</taxon>
        <taxon>Dikarya</taxon>
        <taxon>Ascomycota</taxon>
        <taxon>Pezizomycotina</taxon>
        <taxon>Leotiomycetes</taxon>
        <taxon>Helotiales</taxon>
        <taxon>Drepanopezizaceae</taxon>
        <taxon>Diplocarpon</taxon>
    </lineage>
</organism>
<evidence type="ECO:0000256" key="7">
    <source>
        <dbReference type="ARBA" id="ARBA00038889"/>
    </source>
</evidence>
<dbReference type="PANTHER" id="PTHR21240:SF29">
    <property type="entry name" value="AMIDOHYDROLASE-RELATED DOMAIN-CONTAINING PROTEIN"/>
    <property type="match status" value="1"/>
</dbReference>
<dbReference type="Pfam" id="PF04909">
    <property type="entry name" value="Amidohydro_2"/>
    <property type="match status" value="1"/>
</dbReference>
<dbReference type="GO" id="GO:0005829">
    <property type="term" value="C:cytosol"/>
    <property type="evidence" value="ECO:0007669"/>
    <property type="project" value="TreeGrafter"/>
</dbReference>
<dbReference type="SUPFAM" id="SSF51556">
    <property type="entry name" value="Metallo-dependent hydrolases"/>
    <property type="match status" value="1"/>
</dbReference>
<dbReference type="InterPro" id="IPR032466">
    <property type="entry name" value="Metal_Hydrolase"/>
</dbReference>
<dbReference type="GO" id="GO:0046872">
    <property type="term" value="F:metal ion binding"/>
    <property type="evidence" value="ECO:0007669"/>
    <property type="project" value="UniProtKB-KW"/>
</dbReference>
<evidence type="ECO:0000256" key="1">
    <source>
        <dbReference type="ARBA" id="ARBA00005871"/>
    </source>
</evidence>
<keyword evidence="4" id="KW-0862">Zinc</keyword>
<keyword evidence="3 8" id="KW-0210">Decarboxylase</keyword>
<keyword evidence="11" id="KW-1185">Reference proteome</keyword>
<evidence type="ECO:0000313" key="11">
    <source>
        <dbReference type="Proteomes" id="UP000242519"/>
    </source>
</evidence>